<dbReference type="AlphaFoldDB" id="A0A9P5PG81"/>
<dbReference type="Proteomes" id="UP000772434">
    <property type="component" value="Unassembled WGS sequence"/>
</dbReference>
<proteinExistence type="predicted"/>
<evidence type="ECO:0000256" key="1">
    <source>
        <dbReference type="SAM" id="MobiDB-lite"/>
    </source>
</evidence>
<feature type="region of interest" description="Disordered" evidence="1">
    <location>
        <begin position="1"/>
        <end position="21"/>
    </location>
</feature>
<organism evidence="2 3">
    <name type="scientific">Rhodocollybia butyracea</name>
    <dbReference type="NCBI Taxonomy" id="206335"/>
    <lineage>
        <taxon>Eukaryota</taxon>
        <taxon>Fungi</taxon>
        <taxon>Dikarya</taxon>
        <taxon>Basidiomycota</taxon>
        <taxon>Agaricomycotina</taxon>
        <taxon>Agaricomycetes</taxon>
        <taxon>Agaricomycetidae</taxon>
        <taxon>Agaricales</taxon>
        <taxon>Marasmiineae</taxon>
        <taxon>Omphalotaceae</taxon>
        <taxon>Rhodocollybia</taxon>
    </lineage>
</organism>
<dbReference type="OrthoDB" id="3118773at2759"/>
<name>A0A9P5PG81_9AGAR</name>
<keyword evidence="3" id="KW-1185">Reference proteome</keyword>
<gene>
    <name evidence="2" type="ORF">BDP27DRAFT_1405186</name>
</gene>
<evidence type="ECO:0000313" key="3">
    <source>
        <dbReference type="Proteomes" id="UP000772434"/>
    </source>
</evidence>
<sequence length="430" mass="49189">MKRQKTKMQKTNEDEKTKLTSKTSPHLPWEILRLIFLRATVPTIFVVPDCRPQGAWNLNTKMKLQLVSVCKDWYEASISLLYEDIAIYSLKQFGALMSTLDKKSSLAAQVVSLRVATHIPVTHLPLFQRLVDTVSRNVCLNLRRFSFEESFLVMDEGNPFVRPTNIKDPPCITLTTLTHLEIHSTLSIPLYQVLMSMPLFAGRLESLIILTKEPEHCWLVPTKPSQPLQFPLLRVFQYQLEYLNLQFITAYWAFPVLDTLASFVSPGLAISTQDEEYHVVFLKAHGKRLKTLLLEWPKPASDTTSAQEAIDTLSHLRHLIIPPFLDVSASQVHWLDCFLKDDVPTERLVLFSDHDRHTRFPNLQSYRFLDSDLVRKLPLLPTLLPPTTEECRFTFPGVDIRCDTSALWGSSGLVWDKEGLDYSSVALIGK</sequence>
<evidence type="ECO:0000313" key="2">
    <source>
        <dbReference type="EMBL" id="KAF9064731.1"/>
    </source>
</evidence>
<reference evidence="2" key="1">
    <citation type="submission" date="2020-11" db="EMBL/GenBank/DDBJ databases">
        <authorList>
            <consortium name="DOE Joint Genome Institute"/>
            <person name="Ahrendt S."/>
            <person name="Riley R."/>
            <person name="Andreopoulos W."/>
            <person name="Labutti K."/>
            <person name="Pangilinan J."/>
            <person name="Ruiz-Duenas F.J."/>
            <person name="Barrasa J.M."/>
            <person name="Sanchez-Garcia M."/>
            <person name="Camarero S."/>
            <person name="Miyauchi S."/>
            <person name="Serrano A."/>
            <person name="Linde D."/>
            <person name="Babiker R."/>
            <person name="Drula E."/>
            <person name="Ayuso-Fernandez I."/>
            <person name="Pacheco R."/>
            <person name="Padilla G."/>
            <person name="Ferreira P."/>
            <person name="Barriuso J."/>
            <person name="Kellner H."/>
            <person name="Castanera R."/>
            <person name="Alfaro M."/>
            <person name="Ramirez L."/>
            <person name="Pisabarro A.G."/>
            <person name="Kuo A."/>
            <person name="Tritt A."/>
            <person name="Lipzen A."/>
            <person name="He G."/>
            <person name="Yan M."/>
            <person name="Ng V."/>
            <person name="Cullen D."/>
            <person name="Martin F."/>
            <person name="Rosso M.-N."/>
            <person name="Henrissat B."/>
            <person name="Hibbett D."/>
            <person name="Martinez A.T."/>
            <person name="Grigoriev I.V."/>
        </authorList>
    </citation>
    <scope>NUCLEOTIDE SEQUENCE</scope>
    <source>
        <strain evidence="2">AH 40177</strain>
    </source>
</reference>
<protein>
    <recommendedName>
        <fullName evidence="4">F-box domain-containing protein</fullName>
    </recommendedName>
</protein>
<accession>A0A9P5PG81</accession>
<evidence type="ECO:0008006" key="4">
    <source>
        <dbReference type="Google" id="ProtNLM"/>
    </source>
</evidence>
<dbReference type="EMBL" id="JADNRY010000116">
    <property type="protein sequence ID" value="KAF9064731.1"/>
    <property type="molecule type" value="Genomic_DNA"/>
</dbReference>
<comment type="caution">
    <text evidence="2">The sequence shown here is derived from an EMBL/GenBank/DDBJ whole genome shotgun (WGS) entry which is preliminary data.</text>
</comment>